<evidence type="ECO:0000259" key="1">
    <source>
        <dbReference type="Pfam" id="PF04471"/>
    </source>
</evidence>
<dbReference type="AlphaFoldDB" id="U1M061"/>
<dbReference type="Proteomes" id="UP000016464">
    <property type="component" value="Unassembled WGS sequence"/>
</dbReference>
<comment type="caution">
    <text evidence="2">The sequence shown here is derived from an EMBL/GenBank/DDBJ whole genome shotgun (WGS) entry which is preliminary data.</text>
</comment>
<dbReference type="RefSeq" id="WP_021065807.1">
    <property type="nucleotide sequence ID" value="NZ_ATCL01000012.1"/>
</dbReference>
<dbReference type="REBASE" id="70046">
    <property type="entry name" value="EpaRW2MrrP"/>
</dbReference>
<dbReference type="Pfam" id="PF04471">
    <property type="entry name" value="Mrr_cat"/>
    <property type="match status" value="1"/>
</dbReference>
<dbReference type="PATRIC" id="fig|1345023.5.peg.645"/>
<evidence type="ECO:0000313" key="2">
    <source>
        <dbReference type="EMBL" id="ERG68047.1"/>
    </source>
</evidence>
<dbReference type="SUPFAM" id="SSF52980">
    <property type="entry name" value="Restriction endonuclease-like"/>
    <property type="match status" value="1"/>
</dbReference>
<sequence length="341" mass="37911">MTNPIWLVRAGRNGHQENAALENNLVAIGWEDLGDLSAIDDRETLIELYGETYIEDKARAISNMANQIWRFANEIKIGDYVVLPLKTEPVIAIGRVTGPYEFNTAIADEVRHIRRVEWLTTNMPRTRLDQDLLYSLGAYMTVCRIQRNDAETRIPQAMHRYVNGLDPVSTTQVSDIDVEEIVDLEAIGRDQIRILIEREFAGHRLQDLVAAVLKVEGFQPVVSPPGKDGGVDILAGKGVLGLEEPRICVQVKATASSAGIDVINSLLGVVAGYGATYGLVVSLGGFTKDARNKAKEQFFKVRLWDSDDLIDALLRVYDQLDEEIQAFIPLKRVWVTVPAEG</sequence>
<evidence type="ECO:0000313" key="3">
    <source>
        <dbReference type="Proteomes" id="UP000016464"/>
    </source>
</evidence>
<dbReference type="GO" id="GO:0043590">
    <property type="term" value="C:bacterial nucleoid"/>
    <property type="evidence" value="ECO:0007669"/>
    <property type="project" value="TreeGrafter"/>
</dbReference>
<gene>
    <name evidence="2" type="ORF">M467_12220</name>
</gene>
<name>U1M061_9BACL</name>
<dbReference type="GO" id="GO:0015666">
    <property type="term" value="F:restriction endodeoxyribonuclease activity"/>
    <property type="evidence" value="ECO:0007669"/>
    <property type="project" value="TreeGrafter"/>
</dbReference>
<reference evidence="2 3" key="1">
    <citation type="journal article" date="2013" name="Genome Announc.">
        <title>Draft Genome Sequence of Exiguobacterium pavilionensis Strain RW-2, with Wide Thermal, Salinity, and pH Tolerance, Isolated from Modern Freshwater Microbialites.</title>
        <authorList>
            <person name="White R.A.III."/>
            <person name="Grassa C.J."/>
            <person name="Suttle C.A."/>
        </authorList>
    </citation>
    <scope>NUCLEOTIDE SEQUENCE [LARGE SCALE GENOMIC DNA]</scope>
    <source>
        <strain evidence="2 3">RW-2</strain>
    </source>
</reference>
<dbReference type="InterPro" id="IPR052906">
    <property type="entry name" value="Type_IV_Methyl-Rstrct_Enzyme"/>
</dbReference>
<dbReference type="PANTHER" id="PTHR30015:SF7">
    <property type="entry name" value="TYPE IV METHYL-DIRECTED RESTRICTION ENZYME ECOKMRR"/>
    <property type="match status" value="1"/>
</dbReference>
<dbReference type="GO" id="GO:0003677">
    <property type="term" value="F:DNA binding"/>
    <property type="evidence" value="ECO:0007669"/>
    <property type="project" value="InterPro"/>
</dbReference>
<dbReference type="PIRSF" id="PIRSF031853">
    <property type="entry name" value="UPC031853"/>
    <property type="match status" value="1"/>
</dbReference>
<dbReference type="InterPro" id="IPR016984">
    <property type="entry name" value="UCP031853"/>
</dbReference>
<dbReference type="InterPro" id="IPR011335">
    <property type="entry name" value="Restrct_endonuc-II-like"/>
</dbReference>
<accession>U1M061</accession>
<protein>
    <recommendedName>
        <fullName evidence="1">Restriction endonuclease type IV Mrr domain-containing protein</fullName>
    </recommendedName>
</protein>
<dbReference type="PANTHER" id="PTHR30015">
    <property type="entry name" value="MRR RESTRICTION SYSTEM PROTEIN"/>
    <property type="match status" value="1"/>
</dbReference>
<dbReference type="OrthoDB" id="9781481at2"/>
<dbReference type="InterPro" id="IPR011856">
    <property type="entry name" value="tRNA_endonuc-like_dom_sf"/>
</dbReference>
<dbReference type="Gene3D" id="3.40.1350.10">
    <property type="match status" value="1"/>
</dbReference>
<dbReference type="EMBL" id="ATCL01000012">
    <property type="protein sequence ID" value="ERG68047.1"/>
    <property type="molecule type" value="Genomic_DNA"/>
</dbReference>
<feature type="domain" description="Restriction endonuclease type IV Mrr" evidence="1">
    <location>
        <begin position="199"/>
        <end position="312"/>
    </location>
</feature>
<dbReference type="GO" id="GO:0009307">
    <property type="term" value="P:DNA restriction-modification system"/>
    <property type="evidence" value="ECO:0007669"/>
    <property type="project" value="InterPro"/>
</dbReference>
<keyword evidence="3" id="KW-1185">Reference proteome</keyword>
<dbReference type="eggNOG" id="COG4127">
    <property type="taxonomic scope" value="Bacteria"/>
</dbReference>
<dbReference type="InterPro" id="IPR007560">
    <property type="entry name" value="Restrct_endonuc_IV_Mrr"/>
</dbReference>
<organism evidence="2 3">
    <name type="scientific">Exiguobacterium chiriqhucha RW-2</name>
    <dbReference type="NCBI Taxonomy" id="1345023"/>
    <lineage>
        <taxon>Bacteria</taxon>
        <taxon>Bacillati</taxon>
        <taxon>Bacillota</taxon>
        <taxon>Bacilli</taxon>
        <taxon>Bacillales</taxon>
        <taxon>Bacillales Family XII. Incertae Sedis</taxon>
        <taxon>Exiguobacterium</taxon>
    </lineage>
</organism>
<proteinExistence type="predicted"/>